<comment type="catalytic activity">
    <reaction evidence="6 7">
        <text>L-serine + acetyl-CoA = O-acetyl-L-serine + CoA</text>
        <dbReference type="Rhea" id="RHEA:24560"/>
        <dbReference type="ChEBI" id="CHEBI:33384"/>
        <dbReference type="ChEBI" id="CHEBI:57287"/>
        <dbReference type="ChEBI" id="CHEBI:57288"/>
        <dbReference type="ChEBI" id="CHEBI:58340"/>
        <dbReference type="EC" id="2.3.1.30"/>
    </reaction>
</comment>
<accession>A0ABS9ENF5</accession>
<sequence length="213" mass="22586">MKSENKGFFGRLIEDVEVIKREDPALPDGWLGVLEALLCYPGIHAIWAHRVTHRMGLWRVPLVPRIISQLARWFTGVEIHPGAVLGRRVFIDHGMGVVVGETAEVGDDVVLYHGVTLGGRGNVKGKRHPSIGNGVIIGAGALVLGAVKVGDGARIGAGSVVLDDVPYGVTVVGEPAGIKDGEPRLAVKVAELERRLADMEASMAGIGKNMEVA</sequence>
<dbReference type="NCBIfam" id="NF041874">
    <property type="entry name" value="EPS_EpsC"/>
    <property type="match status" value="1"/>
</dbReference>
<keyword evidence="2" id="KW-0028">Amino-acid biosynthesis</keyword>
<keyword evidence="9" id="KW-1185">Reference proteome</keyword>
<organism evidence="8 9">
    <name type="scientific">Dethiosulfovibrio marinus</name>
    <dbReference type="NCBI Taxonomy" id="133532"/>
    <lineage>
        <taxon>Bacteria</taxon>
        <taxon>Thermotogati</taxon>
        <taxon>Synergistota</taxon>
        <taxon>Synergistia</taxon>
        <taxon>Synergistales</taxon>
        <taxon>Dethiosulfovibrionaceae</taxon>
        <taxon>Dethiosulfovibrio</taxon>
    </lineage>
</organism>
<dbReference type="EMBL" id="JAKGUD010000007">
    <property type="protein sequence ID" value="MCF4142718.1"/>
    <property type="molecule type" value="Genomic_DNA"/>
</dbReference>
<dbReference type="RefSeq" id="WP_236099440.1">
    <property type="nucleotide sequence ID" value="NZ_JAKGUD010000007.1"/>
</dbReference>
<dbReference type="Proteomes" id="UP001200430">
    <property type="component" value="Unassembled WGS sequence"/>
</dbReference>
<keyword evidence="3 7" id="KW-0808">Transferase</keyword>
<proteinExistence type="inferred from homology"/>
<dbReference type="InterPro" id="IPR001451">
    <property type="entry name" value="Hexapep"/>
</dbReference>
<evidence type="ECO:0000313" key="9">
    <source>
        <dbReference type="Proteomes" id="UP001200430"/>
    </source>
</evidence>
<keyword evidence="5 7" id="KW-0012">Acyltransferase</keyword>
<comment type="caution">
    <text evidence="8">The sequence shown here is derived from an EMBL/GenBank/DDBJ whole genome shotgun (WGS) entry which is preliminary data.</text>
</comment>
<evidence type="ECO:0000256" key="4">
    <source>
        <dbReference type="ARBA" id="ARBA00022737"/>
    </source>
</evidence>
<reference evidence="8 9" key="1">
    <citation type="submission" date="2022-01" db="EMBL/GenBank/DDBJ databases">
        <title>Dethiosulfovibrio faecalis sp. nov., a novel proteolytic, non-sulfur-reducing bacterium isolated from a marine aquaculture solid waste bioreactor.</title>
        <authorList>
            <person name="Grabowski S."/>
            <person name="Apolinario E."/>
            <person name="Schneider N."/>
            <person name="Marshall C.W."/>
            <person name="Sowers K.R."/>
        </authorList>
    </citation>
    <scope>NUCLEOTIDE SEQUENCE [LARGE SCALE GENOMIC DNA]</scope>
    <source>
        <strain evidence="8 9">DSM 12537</strain>
    </source>
</reference>
<dbReference type="InterPro" id="IPR045304">
    <property type="entry name" value="LbH_SAT"/>
</dbReference>
<name>A0ABS9ENF5_9BACT</name>
<dbReference type="Pfam" id="PF00132">
    <property type="entry name" value="Hexapep"/>
    <property type="match status" value="1"/>
</dbReference>
<comment type="similarity">
    <text evidence="1 7">Belongs to the transferase hexapeptide repeat family.</text>
</comment>
<dbReference type="GO" id="GO:0009001">
    <property type="term" value="F:serine O-acetyltransferase activity"/>
    <property type="evidence" value="ECO:0007669"/>
    <property type="project" value="UniProtKB-EC"/>
</dbReference>
<dbReference type="InterPro" id="IPR018357">
    <property type="entry name" value="Hexapep_transf_CS"/>
</dbReference>
<dbReference type="EC" id="2.3.1.30" evidence="7"/>
<protein>
    <recommendedName>
        <fullName evidence="7">Serine acetyltransferase</fullName>
        <ecNumber evidence="7">2.3.1.30</ecNumber>
    </recommendedName>
</protein>
<dbReference type="NCBIfam" id="TIGR01172">
    <property type="entry name" value="cysE"/>
    <property type="match status" value="1"/>
</dbReference>
<keyword evidence="4" id="KW-0677">Repeat</keyword>
<dbReference type="Gene3D" id="1.10.3130.10">
    <property type="entry name" value="serine acetyltransferase, domain 1"/>
    <property type="match status" value="1"/>
</dbReference>
<evidence type="ECO:0000313" key="8">
    <source>
        <dbReference type="EMBL" id="MCF4142718.1"/>
    </source>
</evidence>
<evidence type="ECO:0000256" key="7">
    <source>
        <dbReference type="PIRNR" id="PIRNR000441"/>
    </source>
</evidence>
<dbReference type="InterPro" id="IPR011004">
    <property type="entry name" value="Trimer_LpxA-like_sf"/>
</dbReference>
<gene>
    <name evidence="8" type="primary">cysE</name>
    <name evidence="8" type="ORF">L2W38_07805</name>
</gene>
<dbReference type="PROSITE" id="PS00101">
    <property type="entry name" value="HEXAPEP_TRANSFERASES"/>
    <property type="match status" value="1"/>
</dbReference>
<dbReference type="InterPro" id="IPR005881">
    <property type="entry name" value="Ser_O-AcTrfase"/>
</dbReference>
<dbReference type="SUPFAM" id="SSF51161">
    <property type="entry name" value="Trimeric LpxA-like enzymes"/>
    <property type="match status" value="1"/>
</dbReference>
<dbReference type="Gene3D" id="2.160.10.10">
    <property type="entry name" value="Hexapeptide repeat proteins"/>
    <property type="match status" value="1"/>
</dbReference>
<dbReference type="InterPro" id="IPR053376">
    <property type="entry name" value="Serine_acetyltransferase"/>
</dbReference>
<dbReference type="InterPro" id="IPR042122">
    <property type="entry name" value="Ser_AcTrfase_N_sf"/>
</dbReference>
<evidence type="ECO:0000256" key="5">
    <source>
        <dbReference type="ARBA" id="ARBA00023315"/>
    </source>
</evidence>
<dbReference type="PIRSF" id="PIRSF000441">
    <property type="entry name" value="CysE"/>
    <property type="match status" value="1"/>
</dbReference>
<evidence type="ECO:0000256" key="1">
    <source>
        <dbReference type="ARBA" id="ARBA00007274"/>
    </source>
</evidence>
<evidence type="ECO:0000256" key="6">
    <source>
        <dbReference type="ARBA" id="ARBA00049486"/>
    </source>
</evidence>
<evidence type="ECO:0000256" key="2">
    <source>
        <dbReference type="ARBA" id="ARBA00022605"/>
    </source>
</evidence>
<dbReference type="PANTHER" id="PTHR42811">
    <property type="entry name" value="SERINE ACETYLTRANSFERASE"/>
    <property type="match status" value="1"/>
</dbReference>
<evidence type="ECO:0000256" key="3">
    <source>
        <dbReference type="ARBA" id="ARBA00022679"/>
    </source>
</evidence>
<dbReference type="CDD" id="cd03354">
    <property type="entry name" value="LbH_SAT"/>
    <property type="match status" value="1"/>
</dbReference>